<accession>A0A7J8U815</accession>
<reference evidence="1 2" key="1">
    <citation type="journal article" date="2019" name="Genome Biol. Evol.">
        <title>Insights into the evolution of the New World diploid cottons (Gossypium, subgenus Houzingenia) based on genome sequencing.</title>
        <authorList>
            <person name="Grover C.E."/>
            <person name="Arick M.A. 2nd"/>
            <person name="Thrash A."/>
            <person name="Conover J.L."/>
            <person name="Sanders W.S."/>
            <person name="Peterson D.G."/>
            <person name="Frelichowski J.E."/>
            <person name="Scheffler J.A."/>
            <person name="Scheffler B.E."/>
            <person name="Wendel J.F."/>
        </authorList>
    </citation>
    <scope>NUCLEOTIDE SEQUENCE [LARGE SCALE GENOMIC DNA]</scope>
    <source>
        <strain evidence="1">57</strain>
        <tissue evidence="1">Leaf</tissue>
    </source>
</reference>
<comment type="caution">
    <text evidence="1">The sequence shown here is derived from an EMBL/GenBank/DDBJ whole genome shotgun (WGS) entry which is preliminary data.</text>
</comment>
<evidence type="ECO:0000313" key="1">
    <source>
        <dbReference type="EMBL" id="MBA0646622.1"/>
    </source>
</evidence>
<evidence type="ECO:0000313" key="2">
    <source>
        <dbReference type="Proteomes" id="UP000593573"/>
    </source>
</evidence>
<proteinExistence type="predicted"/>
<name>A0A7J8U815_9ROSI</name>
<dbReference type="Proteomes" id="UP000593573">
    <property type="component" value="Unassembled WGS sequence"/>
</dbReference>
<sequence length="46" mass="5378">MSGTEIARKIRNYITELEATKEKKTYSSFYWQYSTGIQKGKGYSSF</sequence>
<dbReference type="EMBL" id="JABFAB010000004">
    <property type="protein sequence ID" value="MBA0646622.1"/>
    <property type="molecule type" value="Genomic_DNA"/>
</dbReference>
<gene>
    <name evidence="1" type="ORF">Goklo_014574</name>
</gene>
<keyword evidence="2" id="KW-1185">Reference proteome</keyword>
<protein>
    <submittedName>
        <fullName evidence="1">Uncharacterized protein</fullName>
    </submittedName>
</protein>
<dbReference type="AlphaFoldDB" id="A0A7J8U815"/>
<organism evidence="1 2">
    <name type="scientific">Gossypium klotzschianum</name>
    <dbReference type="NCBI Taxonomy" id="34286"/>
    <lineage>
        <taxon>Eukaryota</taxon>
        <taxon>Viridiplantae</taxon>
        <taxon>Streptophyta</taxon>
        <taxon>Embryophyta</taxon>
        <taxon>Tracheophyta</taxon>
        <taxon>Spermatophyta</taxon>
        <taxon>Magnoliopsida</taxon>
        <taxon>eudicotyledons</taxon>
        <taxon>Gunneridae</taxon>
        <taxon>Pentapetalae</taxon>
        <taxon>rosids</taxon>
        <taxon>malvids</taxon>
        <taxon>Malvales</taxon>
        <taxon>Malvaceae</taxon>
        <taxon>Malvoideae</taxon>
        <taxon>Gossypium</taxon>
    </lineage>
</organism>